<gene>
    <name evidence="1" type="ORF">JYE49_13140</name>
</gene>
<protein>
    <submittedName>
        <fullName evidence="1">U32 family peptidase</fullName>
    </submittedName>
</protein>
<organism evidence="1 2">
    <name type="scientific">Aristaeella hokkaidonensis</name>
    <dbReference type="NCBI Taxonomy" id="3046382"/>
    <lineage>
        <taxon>Bacteria</taxon>
        <taxon>Bacillati</taxon>
        <taxon>Bacillota</taxon>
        <taxon>Clostridia</taxon>
        <taxon>Eubacteriales</taxon>
        <taxon>Aristaeellaceae</taxon>
        <taxon>Aristaeella</taxon>
    </lineage>
</organism>
<reference evidence="1" key="1">
    <citation type="submission" date="2021-01" db="EMBL/GenBank/DDBJ databases">
        <title>Complete genome sequence of Clostridiales bacterium R-7.</title>
        <authorList>
            <person name="Mahoney-Kurpe S.C."/>
            <person name="Palevich N."/>
            <person name="Koike S."/>
            <person name="Moon C.D."/>
            <person name="Attwood G.T."/>
        </authorList>
    </citation>
    <scope>NUCLEOTIDE SEQUENCE</scope>
    <source>
        <strain evidence="1">R-7</strain>
    </source>
</reference>
<evidence type="ECO:0000313" key="1">
    <source>
        <dbReference type="EMBL" id="QUC66780.1"/>
    </source>
</evidence>
<keyword evidence="2" id="KW-1185">Reference proteome</keyword>
<proteinExistence type="predicted"/>
<accession>A0AC61N2I9</accession>
<name>A0AC61N2I9_9FIRM</name>
<dbReference type="EMBL" id="CP068393">
    <property type="protein sequence ID" value="QUC66780.1"/>
    <property type="molecule type" value="Genomic_DNA"/>
</dbReference>
<dbReference type="Proteomes" id="UP000682782">
    <property type="component" value="Chromosome"/>
</dbReference>
<evidence type="ECO:0000313" key="2">
    <source>
        <dbReference type="Proteomes" id="UP000682782"/>
    </source>
</evidence>
<sequence length="811" mass="88922">MENLAPAGNRAALERADAAGADAVYLGYSAFSARAGAGNFNRQELEDAIRYAHLRHMRVHVTVNTLVKDGELAQVTEVLRLLNDLHADAVLVQDLGVLRIARNLFPDLTVHASTQMAIHNRTGVVWCGKHGIRRAVLARECSLEEIRKCADTGVEIEVFVHGAQCVAVSGLCLFSSMVGERSGNRGRCAQPCRMEYDYRGRWGAWLSPRDVCLRDELPKLAEAGVASCKIEGRLKRPEYVATVAASYWKGMDSLERGCFEKADEAEKEGLLQIFNRGGFMKGYALGCEDAGVIFPDTVNHQGVRIGRVTAADGKLAKVQLEKDLRNGDGLSLRGAHEEISLVYAGPNLKTGETAILRLRPDVKAKGGDIVFRLTAVDQLEKAEAMKGRTVPVDLFLKAMPGEALRLTATDGENTVTVTGDIVEAAKTRAVTEEELGRSLEKTGDTVFVPREVKTKTAGAFVPVSRVNAIRREALEALAEERIREFEQRIPNSELLRSLLPKDQISFDICSMAAVTQIKDLDSSSTIQNSELNVPEEHLPAGEVPQIAYIRTKEQAELARTAGLWVVWCPEDYRTEALQALKAVIQPGDWLALPDVCEEETLQALRRYTEENKELLGGVVLGSVGQLGTDWPVAYAAGAGVPVMNRQAASLLMEEGCAFVTASPELTGQELKTLLAGGAPVVTTVYGRTRLMLLHHCPARTALGLKKGHAGCRMCDEGHPDALKDQVLEDRKGYRFPLLRQRLPEGCLVQLMNAFPTDIINSEFRIQNSELNRAVVLTTEDPEDTRMVLKAFKEGRKTDGETTSGHWKRPVE</sequence>